<keyword evidence="2" id="KW-0677">Repeat</keyword>
<dbReference type="EMBL" id="LIAE01007131">
    <property type="protein sequence ID" value="PAV81741.1"/>
    <property type="molecule type" value="Genomic_DNA"/>
</dbReference>
<accession>A0A2A2L650</accession>
<dbReference type="GO" id="GO:0042302">
    <property type="term" value="F:structural constituent of cuticle"/>
    <property type="evidence" value="ECO:0007669"/>
    <property type="project" value="InterPro"/>
</dbReference>
<sequence length="435" mass="48729">MKSNKFKKYMEFTSLARGSLFFSTISLIFSSITISLLSVDLSNMESESKRLVKEMMKLERDTWSDIMMHMPTELRFKRQMPIRKKLDQMLRKYQTKQGPNKRHPRPTYLPWLRDSYREEAYFPGNYTQNFGNMETTTTILDANNSFGTKNEGLDGRNGSDGESWTFGEDDQLIVLGCIKCVEGKQGAVGEPGPSGLQGPRGMRAGEEGEPGIEGAVGEEGKSATRDRKEQEADLDQLVCIMSYSNKVRDLKIGSPGRPGESGRGGESIGYCPCLERKAVEKYVYQTIAPPLPSTTTQTTTTTTTTLTYPTSPPTTSIYRYYVYVPKTHPPPQYQVEPSQTEYKSEPAKGNAYQPQPHQDGPLPPSDSFQSEFIPVSEENIEQEENVIPEPENQPLISQTYPQTHGNSADGIYRPGVPLSVDKYLDEHLEPIVKAA</sequence>
<dbReference type="PANTHER" id="PTHR24637">
    <property type="entry name" value="COLLAGEN"/>
    <property type="match status" value="1"/>
</dbReference>
<evidence type="ECO:0000256" key="4">
    <source>
        <dbReference type="SAM" id="MobiDB-lite"/>
    </source>
</evidence>
<name>A0A2A2L650_9BILA</name>
<evidence type="ECO:0000313" key="7">
    <source>
        <dbReference type="EMBL" id="PAV81741.1"/>
    </source>
</evidence>
<comment type="caution">
    <text evidence="7">The sequence shown here is derived from an EMBL/GenBank/DDBJ whole genome shotgun (WGS) entry which is preliminary data.</text>
</comment>
<organism evidence="7 8">
    <name type="scientific">Diploscapter pachys</name>
    <dbReference type="NCBI Taxonomy" id="2018661"/>
    <lineage>
        <taxon>Eukaryota</taxon>
        <taxon>Metazoa</taxon>
        <taxon>Ecdysozoa</taxon>
        <taxon>Nematoda</taxon>
        <taxon>Chromadorea</taxon>
        <taxon>Rhabditida</taxon>
        <taxon>Rhabditina</taxon>
        <taxon>Rhabditomorpha</taxon>
        <taxon>Rhabditoidea</taxon>
        <taxon>Rhabditidae</taxon>
        <taxon>Diploscapter</taxon>
    </lineage>
</organism>
<evidence type="ECO:0000256" key="1">
    <source>
        <dbReference type="ARBA" id="ARBA00011518"/>
    </source>
</evidence>
<protein>
    <recommendedName>
        <fullName evidence="6">Nematode cuticle collagen N-terminal domain-containing protein</fullName>
    </recommendedName>
</protein>
<dbReference type="SMART" id="SM01088">
    <property type="entry name" value="Col_cuticle_N"/>
    <property type="match status" value="1"/>
</dbReference>
<keyword evidence="5" id="KW-0812">Transmembrane</keyword>
<keyword evidence="3" id="KW-1015">Disulfide bond</keyword>
<feature type="compositionally biased region" description="Basic and acidic residues" evidence="4">
    <location>
        <begin position="218"/>
        <end position="231"/>
    </location>
</feature>
<dbReference type="AlphaFoldDB" id="A0A2A2L650"/>
<dbReference type="InterPro" id="IPR002486">
    <property type="entry name" value="Col_cuticle_N"/>
</dbReference>
<evidence type="ECO:0000313" key="8">
    <source>
        <dbReference type="Proteomes" id="UP000218231"/>
    </source>
</evidence>
<feature type="compositionally biased region" description="Polar residues" evidence="4">
    <location>
        <begin position="394"/>
        <end position="406"/>
    </location>
</feature>
<keyword evidence="5" id="KW-0472">Membrane</keyword>
<evidence type="ECO:0000256" key="2">
    <source>
        <dbReference type="ARBA" id="ARBA00022737"/>
    </source>
</evidence>
<comment type="subunit">
    <text evidence="1">Collagen polypeptide chains are complexed within the cuticle by disulfide bonds and other types of covalent cross-links.</text>
</comment>
<feature type="region of interest" description="Disordered" evidence="4">
    <location>
        <begin position="188"/>
        <end position="231"/>
    </location>
</feature>
<dbReference type="Proteomes" id="UP000218231">
    <property type="component" value="Unassembled WGS sequence"/>
</dbReference>
<evidence type="ECO:0000256" key="5">
    <source>
        <dbReference type="SAM" id="Phobius"/>
    </source>
</evidence>
<gene>
    <name evidence="7" type="ORF">WR25_26333</name>
</gene>
<feature type="domain" description="Nematode cuticle collagen N-terminal" evidence="6">
    <location>
        <begin position="14"/>
        <end position="66"/>
    </location>
</feature>
<evidence type="ECO:0000256" key="3">
    <source>
        <dbReference type="ARBA" id="ARBA00023157"/>
    </source>
</evidence>
<keyword evidence="5" id="KW-1133">Transmembrane helix</keyword>
<dbReference type="STRING" id="2018661.A0A2A2L650"/>
<reference evidence="7 8" key="1">
    <citation type="journal article" date="2017" name="Curr. Biol.">
        <title>Genome architecture and evolution of a unichromosomal asexual nematode.</title>
        <authorList>
            <person name="Fradin H."/>
            <person name="Zegar C."/>
            <person name="Gutwein M."/>
            <person name="Lucas J."/>
            <person name="Kovtun M."/>
            <person name="Corcoran D."/>
            <person name="Baugh L.R."/>
            <person name="Kiontke K."/>
            <person name="Gunsalus K."/>
            <person name="Fitch D.H."/>
            <person name="Piano F."/>
        </authorList>
    </citation>
    <scope>NUCLEOTIDE SEQUENCE [LARGE SCALE GENOMIC DNA]</scope>
    <source>
        <strain evidence="7">PF1309</strain>
    </source>
</reference>
<keyword evidence="8" id="KW-1185">Reference proteome</keyword>
<feature type="region of interest" description="Disordered" evidence="4">
    <location>
        <begin position="329"/>
        <end position="411"/>
    </location>
</feature>
<evidence type="ECO:0000259" key="6">
    <source>
        <dbReference type="SMART" id="SM01088"/>
    </source>
</evidence>
<feature type="transmembrane region" description="Helical" evidence="5">
    <location>
        <begin position="20"/>
        <end position="39"/>
    </location>
</feature>
<proteinExistence type="predicted"/>